<evidence type="ECO:0000256" key="1">
    <source>
        <dbReference type="ARBA" id="ARBA00004479"/>
    </source>
</evidence>
<name>A0ABY7DC45_MYAAR</name>
<dbReference type="Pfam" id="PF08205">
    <property type="entry name" value="C2-set_2"/>
    <property type="match status" value="1"/>
</dbReference>
<feature type="non-terminal residue" evidence="8">
    <location>
        <position position="381"/>
    </location>
</feature>
<dbReference type="SMART" id="SM00409">
    <property type="entry name" value="IG"/>
    <property type="match status" value="1"/>
</dbReference>
<keyword evidence="6" id="KW-0812">Transmembrane</keyword>
<keyword evidence="9" id="KW-1185">Reference proteome</keyword>
<dbReference type="InterPro" id="IPR051275">
    <property type="entry name" value="Cell_adhesion_signaling"/>
</dbReference>
<sequence length="381" mass="42160">IISFEANATFVENRSSVLLKCLSQKQALDILSVIDNTSYQFECETSICRPYATVKWYKDNRTIDDIADDIDLTHLSTSRLENEVTRSVLQVQPTKVDHGMRLFCLANNGDEPSIPKCQFNSSIVNENIYIREGQDLSIECSADGYPPPFLIWTYPGGTFSGPTLSLRKVAKDASGNFTCSAQNTLKPTYGLEVTRATSFTFVVNVYGLVTFEKLTTDRIECYYVFYVLAPIDDVFISSPKNNVVVLHDSEELIVKCECLDGIPKATFEWSLENATNGNKTDDKLVANDNGVSLDHQFQNGTTVGYIAYKAKPSESEMRLYCVARTAVNELKASNSVLLAITEKGTFISFWQAALLGGIFGALILDVALGCGATCFVLNFAW</sequence>
<feature type="domain" description="Ig-like" evidence="7">
    <location>
        <begin position="112"/>
        <end position="198"/>
    </location>
</feature>
<dbReference type="PANTHER" id="PTHR11640">
    <property type="entry name" value="NEPHRIN"/>
    <property type="match status" value="1"/>
</dbReference>
<protein>
    <submittedName>
        <fullName evidence="8">CD166-like protein</fullName>
    </submittedName>
</protein>
<dbReference type="InterPro" id="IPR013783">
    <property type="entry name" value="Ig-like_fold"/>
</dbReference>
<evidence type="ECO:0000256" key="6">
    <source>
        <dbReference type="SAM" id="Phobius"/>
    </source>
</evidence>
<evidence type="ECO:0000256" key="4">
    <source>
        <dbReference type="ARBA" id="ARBA00023180"/>
    </source>
</evidence>
<dbReference type="Proteomes" id="UP001164746">
    <property type="component" value="Chromosome 2"/>
</dbReference>
<dbReference type="PROSITE" id="PS50835">
    <property type="entry name" value="IG_LIKE"/>
    <property type="match status" value="1"/>
</dbReference>
<dbReference type="EMBL" id="CP111013">
    <property type="protein sequence ID" value="WAQ95232.1"/>
    <property type="molecule type" value="Genomic_DNA"/>
</dbReference>
<gene>
    <name evidence="8" type="ORF">MAR_027922</name>
</gene>
<dbReference type="InterPro" id="IPR013162">
    <property type="entry name" value="CD80_C2-set"/>
</dbReference>
<organism evidence="8 9">
    <name type="scientific">Mya arenaria</name>
    <name type="common">Soft-shell clam</name>
    <dbReference type="NCBI Taxonomy" id="6604"/>
    <lineage>
        <taxon>Eukaryota</taxon>
        <taxon>Metazoa</taxon>
        <taxon>Spiralia</taxon>
        <taxon>Lophotrochozoa</taxon>
        <taxon>Mollusca</taxon>
        <taxon>Bivalvia</taxon>
        <taxon>Autobranchia</taxon>
        <taxon>Heteroconchia</taxon>
        <taxon>Euheterodonta</taxon>
        <taxon>Imparidentia</taxon>
        <taxon>Neoheterodontei</taxon>
        <taxon>Myida</taxon>
        <taxon>Myoidea</taxon>
        <taxon>Myidae</taxon>
        <taxon>Mya</taxon>
    </lineage>
</organism>
<dbReference type="SMART" id="SM00408">
    <property type="entry name" value="IGc2"/>
    <property type="match status" value="2"/>
</dbReference>
<dbReference type="InterPro" id="IPR003598">
    <property type="entry name" value="Ig_sub2"/>
</dbReference>
<dbReference type="InterPro" id="IPR007110">
    <property type="entry name" value="Ig-like_dom"/>
</dbReference>
<dbReference type="SUPFAM" id="SSF48726">
    <property type="entry name" value="Immunoglobulin"/>
    <property type="match status" value="2"/>
</dbReference>
<evidence type="ECO:0000256" key="3">
    <source>
        <dbReference type="ARBA" id="ARBA00023157"/>
    </source>
</evidence>
<keyword evidence="2 6" id="KW-0472">Membrane</keyword>
<evidence type="ECO:0000256" key="2">
    <source>
        <dbReference type="ARBA" id="ARBA00023136"/>
    </source>
</evidence>
<feature type="transmembrane region" description="Helical" evidence="6">
    <location>
        <begin position="349"/>
        <end position="380"/>
    </location>
</feature>
<reference evidence="8" key="1">
    <citation type="submission" date="2022-11" db="EMBL/GenBank/DDBJ databases">
        <title>Centuries of genome instability and evolution in soft-shell clam transmissible cancer (bioRxiv).</title>
        <authorList>
            <person name="Hart S.F.M."/>
            <person name="Yonemitsu M.A."/>
            <person name="Giersch R.M."/>
            <person name="Beal B.F."/>
            <person name="Arriagada G."/>
            <person name="Davis B.W."/>
            <person name="Ostrander E.A."/>
            <person name="Goff S.P."/>
            <person name="Metzger M.J."/>
        </authorList>
    </citation>
    <scope>NUCLEOTIDE SEQUENCE</scope>
    <source>
        <strain evidence="8">MELC-2E11</strain>
        <tissue evidence="8">Siphon/mantle</tissue>
    </source>
</reference>
<evidence type="ECO:0000259" key="7">
    <source>
        <dbReference type="PROSITE" id="PS50835"/>
    </source>
</evidence>
<keyword evidence="5" id="KW-0393">Immunoglobulin domain</keyword>
<dbReference type="InterPro" id="IPR036179">
    <property type="entry name" value="Ig-like_dom_sf"/>
</dbReference>
<dbReference type="Pfam" id="PF13927">
    <property type="entry name" value="Ig_3"/>
    <property type="match status" value="1"/>
</dbReference>
<accession>A0ABY7DC45</accession>
<evidence type="ECO:0000256" key="5">
    <source>
        <dbReference type="ARBA" id="ARBA00023319"/>
    </source>
</evidence>
<keyword evidence="6" id="KW-1133">Transmembrane helix</keyword>
<evidence type="ECO:0000313" key="9">
    <source>
        <dbReference type="Proteomes" id="UP001164746"/>
    </source>
</evidence>
<comment type="subcellular location">
    <subcellularLocation>
        <location evidence="1">Membrane</location>
        <topology evidence="1">Single-pass type I membrane protein</topology>
    </subcellularLocation>
</comment>
<evidence type="ECO:0000313" key="8">
    <source>
        <dbReference type="EMBL" id="WAQ95232.1"/>
    </source>
</evidence>
<keyword evidence="3" id="KW-1015">Disulfide bond</keyword>
<dbReference type="InterPro" id="IPR003599">
    <property type="entry name" value="Ig_sub"/>
</dbReference>
<dbReference type="PANTHER" id="PTHR11640:SF31">
    <property type="entry name" value="IRREGULAR CHIASM C-ROUGHEST PROTEIN-RELATED"/>
    <property type="match status" value="1"/>
</dbReference>
<keyword evidence="4" id="KW-0325">Glycoprotein</keyword>
<dbReference type="Gene3D" id="2.60.40.10">
    <property type="entry name" value="Immunoglobulins"/>
    <property type="match status" value="3"/>
</dbReference>
<proteinExistence type="predicted"/>